<keyword evidence="1" id="KW-0732">Signal</keyword>
<sequence length="403" mass="43378">MHLLSNILLMSCLLALLPAGQARAGLRPDQGDLRRFMHGVAAVPAAEPGSFNVFFSSAGLPPRGPDRAGSWTHDVYVQPWRATDGAVGRPRVFIARPEAQEPVSAARNTRGRVMLTFEDGWRSGQEVSQRYGVYDAALRPVKPYPQTVEAGTHSGHVAAVGERFVLFYSDGWVDGGGVDDLGSGNGVYAGVYDADGRPLYSLDIADGQRAWWPMLAGAERVALLLWQQFVPGRQDARLKMALLDVYKGTISGERVLWERLQYYSYNLIWLPEPARFLLAGNADGHGFAMLVDSAGRTQARLDCLPLLVREAGMAAAGNSVYLPAADGRLMQLVAGSASLRLAGLLAASNGRPVSWRPLGSVGLVRSNGLLDWLSLTEAGPQWLHFDPAMAVPAGAADSCRQTG</sequence>
<name>A0A3G9GDT4_9NEIS</name>
<dbReference type="AlphaFoldDB" id="A0A3G9GDT4"/>
<reference evidence="2 3" key="2">
    <citation type="journal article" date="2017" name="Genome Announc.">
        <title>Draft genome sequence of Aquitalea magnusonii strain H3, a plant growth-promoting bacterium of duckweed Lemna minor.</title>
        <authorList>
            <person name="Ishizawa H."/>
            <person name="Kuroda M."/>
            <person name="Ike M."/>
        </authorList>
    </citation>
    <scope>NUCLEOTIDE SEQUENCE [LARGE SCALE GENOMIC DNA]</scope>
    <source>
        <strain evidence="2 3">H3</strain>
    </source>
</reference>
<dbReference type="Proteomes" id="UP000198290">
    <property type="component" value="Chromosome"/>
</dbReference>
<gene>
    <name evidence="2" type="ORF">DLM_1908</name>
</gene>
<dbReference type="RefSeq" id="WP_089083272.1">
    <property type="nucleotide sequence ID" value="NZ_AP018823.1"/>
</dbReference>
<reference evidence="3" key="3">
    <citation type="journal article" date="2017" name="Plant Physiol. Biochem.">
        <title>Differential oxidative and antioxidative response of duckweed Lemna minor toward plant growth promoting/inhibiting bacteria.</title>
        <authorList>
            <person name="Ishizawa H."/>
            <person name="Kuroda M."/>
            <person name="Morikawa M."/>
            <person name="Ike M."/>
        </authorList>
    </citation>
    <scope>NUCLEOTIDE SEQUENCE [LARGE SCALE GENOMIC DNA]</scope>
    <source>
        <strain evidence="3">H3</strain>
    </source>
</reference>
<dbReference type="EMBL" id="AP018823">
    <property type="protein sequence ID" value="BBF85524.1"/>
    <property type="molecule type" value="Genomic_DNA"/>
</dbReference>
<evidence type="ECO:0000313" key="2">
    <source>
        <dbReference type="EMBL" id="BBF85524.1"/>
    </source>
</evidence>
<dbReference type="OrthoDB" id="8928404at2"/>
<evidence type="ECO:0000313" key="3">
    <source>
        <dbReference type="Proteomes" id="UP000198290"/>
    </source>
</evidence>
<keyword evidence="3" id="KW-1185">Reference proteome</keyword>
<proteinExistence type="predicted"/>
<organism evidence="2 3">
    <name type="scientific">Aquitalea magnusonii</name>
    <dbReference type="NCBI Taxonomy" id="332411"/>
    <lineage>
        <taxon>Bacteria</taxon>
        <taxon>Pseudomonadati</taxon>
        <taxon>Pseudomonadota</taxon>
        <taxon>Betaproteobacteria</taxon>
        <taxon>Neisseriales</taxon>
        <taxon>Chromobacteriaceae</taxon>
        <taxon>Aquitalea</taxon>
    </lineage>
</organism>
<feature type="chain" id="PRO_5018040502" evidence="1">
    <location>
        <begin position="25"/>
        <end position="403"/>
    </location>
</feature>
<evidence type="ECO:0000256" key="1">
    <source>
        <dbReference type="SAM" id="SignalP"/>
    </source>
</evidence>
<protein>
    <submittedName>
        <fullName evidence="2">Probable signal peptide protein</fullName>
    </submittedName>
</protein>
<feature type="signal peptide" evidence="1">
    <location>
        <begin position="1"/>
        <end position="24"/>
    </location>
</feature>
<accession>A0A3G9GDT4</accession>
<dbReference type="KEGG" id="amah:DLM_1908"/>
<reference evidence="3" key="1">
    <citation type="journal article" date="2017" name="Biotechnol. Biofuels">
        <title>Evaluation of environmental bacterial communities as a factor affecting the growth of duckweed Lemna minor.</title>
        <authorList>
            <person name="Ishizawa H."/>
            <person name="Kuroda M."/>
            <person name="Morikawa M."/>
            <person name="Ike M."/>
        </authorList>
    </citation>
    <scope>NUCLEOTIDE SEQUENCE [LARGE SCALE GENOMIC DNA]</scope>
    <source>
        <strain evidence="3">H3</strain>
    </source>
</reference>